<reference evidence="2" key="1">
    <citation type="journal article" date="2012" name="Nat. Biotechnol.">
        <title>Reference genome sequence of the model plant Setaria.</title>
        <authorList>
            <person name="Bennetzen J.L."/>
            <person name="Schmutz J."/>
            <person name="Wang H."/>
            <person name="Percifield R."/>
            <person name="Hawkins J."/>
            <person name="Pontaroli A.C."/>
            <person name="Estep M."/>
            <person name="Feng L."/>
            <person name="Vaughn J.N."/>
            <person name="Grimwood J."/>
            <person name="Jenkins J."/>
            <person name="Barry K."/>
            <person name="Lindquist E."/>
            <person name="Hellsten U."/>
            <person name="Deshpande S."/>
            <person name="Wang X."/>
            <person name="Wu X."/>
            <person name="Mitros T."/>
            <person name="Triplett J."/>
            <person name="Yang X."/>
            <person name="Ye C.Y."/>
            <person name="Mauro-Herrera M."/>
            <person name="Wang L."/>
            <person name="Li P."/>
            <person name="Sharma M."/>
            <person name="Sharma R."/>
            <person name="Ronald P.C."/>
            <person name="Panaud O."/>
            <person name="Kellogg E.A."/>
            <person name="Brutnell T.P."/>
            <person name="Doust A.N."/>
            <person name="Tuskan G.A."/>
            <person name="Rokhsar D."/>
            <person name="Devos K.M."/>
        </authorList>
    </citation>
    <scope>NUCLEOTIDE SEQUENCE [LARGE SCALE GENOMIC DNA]</scope>
    <source>
        <strain evidence="2">cv. Yugu1</strain>
    </source>
</reference>
<reference evidence="1" key="2">
    <citation type="submission" date="2018-08" db="UniProtKB">
        <authorList>
            <consortium name="EnsemblPlants"/>
        </authorList>
    </citation>
    <scope>IDENTIFICATION</scope>
    <source>
        <strain evidence="1">Yugu1</strain>
    </source>
</reference>
<dbReference type="OMA" id="FETSHDY"/>
<dbReference type="FunCoup" id="K3ZAA0">
    <property type="interactions" value="304"/>
</dbReference>
<evidence type="ECO:0000313" key="2">
    <source>
        <dbReference type="Proteomes" id="UP000004995"/>
    </source>
</evidence>
<dbReference type="eggNOG" id="ENOG502R3XV">
    <property type="taxonomic scope" value="Eukaryota"/>
</dbReference>
<dbReference type="AlphaFoldDB" id="K3ZAA0"/>
<dbReference type="PANTHER" id="PTHR31264">
    <property type="entry name" value="OS07G0554500 PROTEIN-RELATED"/>
    <property type="match status" value="1"/>
</dbReference>
<dbReference type="Proteomes" id="UP000004995">
    <property type="component" value="Unassembled WGS sequence"/>
</dbReference>
<dbReference type="PANTHER" id="PTHR31264:SF7">
    <property type="entry name" value="F-BOX DOMAIN CONTAINING PROTEIN, EXPRESSED"/>
    <property type="match status" value="1"/>
</dbReference>
<evidence type="ECO:0000313" key="1">
    <source>
        <dbReference type="EnsemblPlants" id="KQL17175"/>
    </source>
</evidence>
<dbReference type="EMBL" id="AGNK02002116">
    <property type="status" value="NOT_ANNOTATED_CDS"/>
    <property type="molecule type" value="Genomic_DNA"/>
</dbReference>
<dbReference type="Gramene" id="KQL17175">
    <property type="protein sequence ID" value="KQL17175"/>
    <property type="gene ID" value="SETIT_023471mg"/>
</dbReference>
<accession>K3ZAA0</accession>
<protein>
    <submittedName>
        <fullName evidence="1">Uncharacterized protein</fullName>
    </submittedName>
</protein>
<dbReference type="STRING" id="4555.K3ZAA0"/>
<keyword evidence="2" id="KW-1185">Reference proteome</keyword>
<sequence length="168" mass="19224">MNCHCAHSCFYWTDYCQRVMLVLDTLEMNFSVVDLPPESKGKDKSIVGAADGRLGLLILHDFEFHLYSKTRQDNGVGTEEWRHDNTIPLPNCYWSISNGGASEGYVLVRGIPRDQYHSGKFPEKKPDAQYFTLQLKTLLFERLCVLKFETSHDYLYASFPPPLSPPSI</sequence>
<name>K3ZAA0_SETIT</name>
<dbReference type="HOGENOM" id="CLU_030310_1_1_1"/>
<organism evidence="1 2">
    <name type="scientific">Setaria italica</name>
    <name type="common">Foxtail millet</name>
    <name type="synonym">Panicum italicum</name>
    <dbReference type="NCBI Taxonomy" id="4555"/>
    <lineage>
        <taxon>Eukaryota</taxon>
        <taxon>Viridiplantae</taxon>
        <taxon>Streptophyta</taxon>
        <taxon>Embryophyta</taxon>
        <taxon>Tracheophyta</taxon>
        <taxon>Spermatophyta</taxon>
        <taxon>Magnoliopsida</taxon>
        <taxon>Liliopsida</taxon>
        <taxon>Poales</taxon>
        <taxon>Poaceae</taxon>
        <taxon>PACMAD clade</taxon>
        <taxon>Panicoideae</taxon>
        <taxon>Panicodae</taxon>
        <taxon>Paniceae</taxon>
        <taxon>Cenchrinae</taxon>
        <taxon>Setaria</taxon>
    </lineage>
</organism>
<proteinExistence type="predicted"/>
<dbReference type="EnsemblPlants" id="KQL17175">
    <property type="protein sequence ID" value="KQL17175"/>
    <property type="gene ID" value="SETIT_023471mg"/>
</dbReference>
<dbReference type="InParanoid" id="K3ZAA0"/>